<proteinExistence type="predicted"/>
<feature type="coiled-coil region" evidence="1">
    <location>
        <begin position="2"/>
        <end position="118"/>
    </location>
</feature>
<dbReference type="WBParaSite" id="MCU_013897-RA">
    <property type="protein sequence ID" value="MCU_013897-RA"/>
    <property type="gene ID" value="MCU_013897"/>
</dbReference>
<protein>
    <submittedName>
        <fullName evidence="2">Chromosome partition protein Smc</fullName>
    </submittedName>
</protein>
<reference evidence="2" key="1">
    <citation type="submission" date="2019-11" db="UniProtKB">
        <authorList>
            <consortium name="WormBaseParasite"/>
        </authorList>
    </citation>
    <scope>IDENTIFICATION</scope>
</reference>
<dbReference type="AlphaFoldDB" id="A0A5K3G1B8"/>
<evidence type="ECO:0000256" key="1">
    <source>
        <dbReference type="SAM" id="Coils"/>
    </source>
</evidence>
<sequence length="170" mass="19670">MRPDLLNQVENLERDLNRLDDRIRREGQRELDEFSRRLEASGNRDSTLTEQARNATETIRNLKEEAAEVRGTVQDIDTILRSLEFDAEALAQSTRRAFDKLNSQLKRLKDVMATQKEALKSEIDHVQRLTMDQRQRLAKLNEAIENAPDVGAEQSKLEGILRDWNDALSR</sequence>
<keyword evidence="1" id="KW-0175">Coiled coil</keyword>
<evidence type="ECO:0000313" key="2">
    <source>
        <dbReference type="WBParaSite" id="MCU_013897-RA"/>
    </source>
</evidence>
<accession>A0A5K3G1B8</accession>
<organism evidence="2">
    <name type="scientific">Mesocestoides corti</name>
    <name type="common">Flatworm</name>
    <dbReference type="NCBI Taxonomy" id="53468"/>
    <lineage>
        <taxon>Eukaryota</taxon>
        <taxon>Metazoa</taxon>
        <taxon>Spiralia</taxon>
        <taxon>Lophotrochozoa</taxon>
        <taxon>Platyhelminthes</taxon>
        <taxon>Cestoda</taxon>
        <taxon>Eucestoda</taxon>
        <taxon>Cyclophyllidea</taxon>
        <taxon>Mesocestoididae</taxon>
        <taxon>Mesocestoides</taxon>
    </lineage>
</organism>
<name>A0A5K3G1B8_MESCO</name>